<evidence type="ECO:0000313" key="3">
    <source>
        <dbReference type="Proteomes" id="UP000007882"/>
    </source>
</evidence>
<evidence type="ECO:0000256" key="1">
    <source>
        <dbReference type="SAM" id="MobiDB-lite"/>
    </source>
</evidence>
<keyword evidence="3" id="KW-1185">Reference proteome</keyword>
<dbReference type="KEGG" id="ams:AMIS_12410"/>
<accession>I0H0C4</accession>
<dbReference type="Proteomes" id="UP000007882">
    <property type="component" value="Chromosome"/>
</dbReference>
<gene>
    <name evidence="2" type="ordered locus">AMIS_12410</name>
</gene>
<proteinExistence type="predicted"/>
<reference evidence="2 3" key="1">
    <citation type="submission" date="2012-02" db="EMBL/GenBank/DDBJ databases">
        <title>Complete genome sequence of Actinoplanes missouriensis 431 (= NBRC 102363).</title>
        <authorList>
            <person name="Ohnishi Y."/>
            <person name="Ishikawa J."/>
            <person name="Sekine M."/>
            <person name="Hosoyama A."/>
            <person name="Harada T."/>
            <person name="Narita H."/>
            <person name="Hata T."/>
            <person name="Konno Y."/>
            <person name="Tutikane K."/>
            <person name="Fujita N."/>
            <person name="Horinouchi S."/>
            <person name="Hayakawa M."/>
        </authorList>
    </citation>
    <scope>NUCLEOTIDE SEQUENCE [LARGE SCALE GENOMIC DNA]</scope>
    <source>
        <strain evidence="3">ATCC 14538 / DSM 43046 / CBS 188.64 / JCM 3121 / NBRC 102363 / NCIMB 12654 / NRRL B-3342 / UNCC 431</strain>
    </source>
</reference>
<evidence type="ECO:0000313" key="2">
    <source>
        <dbReference type="EMBL" id="BAL86461.1"/>
    </source>
</evidence>
<dbReference type="STRING" id="512565.AMIS_12410"/>
<name>I0H0C4_ACTM4</name>
<dbReference type="EMBL" id="AP012319">
    <property type="protein sequence ID" value="BAL86461.1"/>
    <property type="molecule type" value="Genomic_DNA"/>
</dbReference>
<protein>
    <submittedName>
        <fullName evidence="2">Uncharacterized protein</fullName>
    </submittedName>
</protein>
<dbReference type="AlphaFoldDB" id="I0H0C4"/>
<feature type="region of interest" description="Disordered" evidence="1">
    <location>
        <begin position="48"/>
        <end position="72"/>
    </location>
</feature>
<sequence length="72" mass="8173">MSESRRRREAQQKPRLAILDYRTGEACQPKCLDQAVQHQDRALERGPVHLRDPPALGRHGHAESIAGHHYVA</sequence>
<dbReference type="HOGENOM" id="CLU_2713293_0_0_11"/>
<organism evidence="2 3">
    <name type="scientific">Actinoplanes missouriensis (strain ATCC 14538 / DSM 43046 / CBS 188.64 / JCM 3121 / NBRC 102363 / NCIMB 12654 / NRRL B-3342 / UNCC 431)</name>
    <dbReference type="NCBI Taxonomy" id="512565"/>
    <lineage>
        <taxon>Bacteria</taxon>
        <taxon>Bacillati</taxon>
        <taxon>Actinomycetota</taxon>
        <taxon>Actinomycetes</taxon>
        <taxon>Micromonosporales</taxon>
        <taxon>Micromonosporaceae</taxon>
        <taxon>Actinoplanes</taxon>
    </lineage>
</organism>